<dbReference type="InterPro" id="IPR039260">
    <property type="entry name" value="Cpg-3"/>
</dbReference>
<evidence type="ECO:0000256" key="1">
    <source>
        <dbReference type="SAM" id="SignalP"/>
    </source>
</evidence>
<dbReference type="AlphaFoldDB" id="A0A4X3NDR1"/>
<dbReference type="PANTHER" id="PTHR37973:SF1">
    <property type="entry name" value="DICKKOPF_N DOMAIN-CONTAINING PROTEIN"/>
    <property type="match status" value="1"/>
</dbReference>
<evidence type="ECO:0000313" key="2">
    <source>
        <dbReference type="EnsemblMetazoa" id="PPA18047.2"/>
    </source>
</evidence>
<accession>A0A4X3NDR1</accession>
<keyword evidence="3" id="KW-1185">Reference proteome</keyword>
<protein>
    <submittedName>
        <fullName evidence="2">Uncharacterized protein</fullName>
    </submittedName>
</protein>
<organism evidence="2 3">
    <name type="scientific">Pristionchus pacificus</name>
    <name type="common">Parasitic nematode worm</name>
    <dbReference type="NCBI Taxonomy" id="54126"/>
    <lineage>
        <taxon>Eukaryota</taxon>
        <taxon>Metazoa</taxon>
        <taxon>Ecdysozoa</taxon>
        <taxon>Nematoda</taxon>
        <taxon>Chromadorea</taxon>
        <taxon>Rhabditida</taxon>
        <taxon>Rhabditina</taxon>
        <taxon>Diplogasteromorpha</taxon>
        <taxon>Diplogasteroidea</taxon>
        <taxon>Neodiplogasteridae</taxon>
        <taxon>Pristionchus</taxon>
    </lineage>
</organism>
<feature type="chain" id="PRO_5042377539" evidence="1">
    <location>
        <begin position="19"/>
        <end position="179"/>
    </location>
</feature>
<dbReference type="EnsemblMetazoa" id="PPA18047.1">
    <property type="protein sequence ID" value="PPA18047.1"/>
    <property type="gene ID" value="WBGene00107601"/>
</dbReference>
<accession>A0A2A6C828</accession>
<name>A0A4X3NDR1_PRIPA</name>
<dbReference type="OrthoDB" id="5822889at2759"/>
<sequence length="179" mass="17891">MIARCVVVAVLFAAVALGQEVAPAETTPAAAVEATTVEGSGAAAAAVDASAPTTTTLAPLASDAPATNSTKCVAWKMCNSTADCGEGKGNLCLGTFVGKCNCNACINFWSCKDDAACGGLKGACDMKSNTCRCWEALEKNGFPFLKAVSDLCNVAECAADGGASCLGLPCNTGRCVCKA</sequence>
<reference evidence="3" key="1">
    <citation type="journal article" date="2008" name="Nat. Genet.">
        <title>The Pristionchus pacificus genome provides a unique perspective on nematode lifestyle and parasitism.</title>
        <authorList>
            <person name="Dieterich C."/>
            <person name="Clifton S.W."/>
            <person name="Schuster L.N."/>
            <person name="Chinwalla A."/>
            <person name="Delehaunty K."/>
            <person name="Dinkelacker I."/>
            <person name="Fulton L."/>
            <person name="Fulton R."/>
            <person name="Godfrey J."/>
            <person name="Minx P."/>
            <person name="Mitreva M."/>
            <person name="Roeseler W."/>
            <person name="Tian H."/>
            <person name="Witte H."/>
            <person name="Yang S.P."/>
            <person name="Wilson R.K."/>
            <person name="Sommer R.J."/>
        </authorList>
    </citation>
    <scope>NUCLEOTIDE SEQUENCE [LARGE SCALE GENOMIC DNA]</scope>
    <source>
        <strain evidence="3">PS312</strain>
    </source>
</reference>
<proteinExistence type="predicted"/>
<evidence type="ECO:0000313" key="3">
    <source>
        <dbReference type="Proteomes" id="UP000005239"/>
    </source>
</evidence>
<gene>
    <name evidence="2" type="primary">WBGene00107601</name>
</gene>
<dbReference type="STRING" id="54126.A0A4X3NDR1"/>
<feature type="signal peptide" evidence="1">
    <location>
        <begin position="1"/>
        <end position="18"/>
    </location>
</feature>
<dbReference type="PANTHER" id="PTHR37973">
    <property type="entry name" value="CHONDROITIN PROTEOGLYCAN 3"/>
    <property type="match status" value="1"/>
</dbReference>
<dbReference type="Proteomes" id="UP000005239">
    <property type="component" value="Unassembled WGS sequence"/>
</dbReference>
<dbReference type="EnsemblMetazoa" id="PPA18047.2">
    <property type="protein sequence ID" value="PPA18047.2"/>
    <property type="gene ID" value="WBGene00107601"/>
</dbReference>
<reference evidence="2" key="2">
    <citation type="submission" date="2019-07" db="UniProtKB">
        <authorList>
            <consortium name="EnsemblMetazoa"/>
        </authorList>
    </citation>
    <scope>IDENTIFICATION</scope>
    <source>
        <strain evidence="2">PS312</strain>
    </source>
</reference>
<keyword evidence="1" id="KW-0732">Signal</keyword>